<keyword evidence="1" id="KW-0812">Transmembrane</keyword>
<sequence>MKKLVKRFLIEDRGVTAIEYALIAGLIAAAIATMVGNIGTNINAVFTTVANAIKST</sequence>
<evidence type="ECO:0000256" key="1">
    <source>
        <dbReference type="SAM" id="Phobius"/>
    </source>
</evidence>
<reference evidence="2 3" key="1">
    <citation type="submission" date="2018-01" db="EMBL/GenBank/DDBJ databases">
        <title>Whole genome analyses suggest that Burkholderia sensu lato contains two further novel genera in the rhizoxinica-symbiotica group Mycetohabitans gen. nov., and Trinickia gen. nov.: implications for the evolution of diazotrophy and nodulation in the Burkholderiaceae.</title>
        <authorList>
            <person name="Estrada-de los Santos P."/>
            <person name="Palmer M."/>
            <person name="Chavez-Ramirez B."/>
            <person name="Beukes C."/>
            <person name="Steenkamp E.T."/>
            <person name="Hirsch A.M."/>
            <person name="Manyaka P."/>
            <person name="Maluk M."/>
            <person name="Lafos M."/>
            <person name="Crook M."/>
            <person name="Gross E."/>
            <person name="Simon M.F."/>
            <person name="Bueno dos Reis Junior F."/>
            <person name="Poole P.S."/>
            <person name="Venter S.N."/>
            <person name="James E.K."/>
        </authorList>
    </citation>
    <scope>NUCLEOTIDE SEQUENCE [LARGE SCALE GENOMIC DNA]</scope>
    <source>
        <strain evidence="2 3">GP25-8</strain>
    </source>
</reference>
<keyword evidence="1" id="KW-0472">Membrane</keyword>
<evidence type="ECO:0000313" key="3">
    <source>
        <dbReference type="Proteomes" id="UP000235347"/>
    </source>
</evidence>
<keyword evidence="1" id="KW-1133">Transmembrane helix</keyword>
<dbReference type="AlphaFoldDB" id="A0A2N7W3Q1"/>
<feature type="transmembrane region" description="Helical" evidence="1">
    <location>
        <begin position="20"/>
        <end position="39"/>
    </location>
</feature>
<dbReference type="Proteomes" id="UP000235347">
    <property type="component" value="Unassembled WGS sequence"/>
</dbReference>
<name>A0A2N7W3Q1_9BURK</name>
<dbReference type="Pfam" id="PF04964">
    <property type="entry name" value="Flp_Fap"/>
    <property type="match status" value="1"/>
</dbReference>
<evidence type="ECO:0000313" key="2">
    <source>
        <dbReference type="EMBL" id="PMS24031.1"/>
    </source>
</evidence>
<proteinExistence type="predicted"/>
<dbReference type="EMBL" id="PNYB01000011">
    <property type="protein sequence ID" value="PMS24031.1"/>
    <property type="molecule type" value="Genomic_DNA"/>
</dbReference>
<dbReference type="RefSeq" id="WP_102610516.1">
    <property type="nucleotide sequence ID" value="NZ_CADIKD010000013.1"/>
</dbReference>
<organism evidence="2 3">
    <name type="scientific">Trinickia soli</name>
    <dbReference type="NCBI Taxonomy" id="380675"/>
    <lineage>
        <taxon>Bacteria</taxon>
        <taxon>Pseudomonadati</taxon>
        <taxon>Pseudomonadota</taxon>
        <taxon>Betaproteobacteria</taxon>
        <taxon>Burkholderiales</taxon>
        <taxon>Burkholderiaceae</taxon>
        <taxon>Trinickia</taxon>
    </lineage>
</organism>
<gene>
    <name evidence="2" type="ORF">C0Z19_14395</name>
</gene>
<protein>
    <submittedName>
        <fullName evidence="2">Flp family type IVb pilin</fullName>
    </submittedName>
</protein>
<keyword evidence="3" id="KW-1185">Reference proteome</keyword>
<comment type="caution">
    <text evidence="2">The sequence shown here is derived from an EMBL/GenBank/DDBJ whole genome shotgun (WGS) entry which is preliminary data.</text>
</comment>
<accession>A0A2N7W3Q1</accession>
<dbReference type="InterPro" id="IPR007047">
    <property type="entry name" value="Flp_Fap"/>
</dbReference>